<evidence type="ECO:0000259" key="5">
    <source>
        <dbReference type="PROSITE" id="PS51762"/>
    </source>
</evidence>
<proteinExistence type="predicted"/>
<protein>
    <submittedName>
        <fullName evidence="6">Glycoside hydrolase family 16 protein</fullName>
    </submittedName>
</protein>
<evidence type="ECO:0000256" key="1">
    <source>
        <dbReference type="ARBA" id="ARBA00022729"/>
    </source>
</evidence>
<keyword evidence="1 4" id="KW-0732">Signal</keyword>
<dbReference type="Proteomes" id="UP000053593">
    <property type="component" value="Unassembled WGS sequence"/>
</dbReference>
<keyword evidence="2 6" id="KW-0378">Hydrolase</keyword>
<dbReference type="GO" id="GO:0031505">
    <property type="term" value="P:fungal-type cell wall organization"/>
    <property type="evidence" value="ECO:0007669"/>
    <property type="project" value="TreeGrafter"/>
</dbReference>
<dbReference type="Gene3D" id="2.60.120.200">
    <property type="match status" value="1"/>
</dbReference>
<organism evidence="6 7">
    <name type="scientific">Collybiopsis luxurians FD-317 M1</name>
    <dbReference type="NCBI Taxonomy" id="944289"/>
    <lineage>
        <taxon>Eukaryota</taxon>
        <taxon>Fungi</taxon>
        <taxon>Dikarya</taxon>
        <taxon>Basidiomycota</taxon>
        <taxon>Agaricomycotina</taxon>
        <taxon>Agaricomycetes</taxon>
        <taxon>Agaricomycetidae</taxon>
        <taxon>Agaricales</taxon>
        <taxon>Marasmiineae</taxon>
        <taxon>Omphalotaceae</taxon>
        <taxon>Collybiopsis</taxon>
        <taxon>Collybiopsis luxurians</taxon>
    </lineage>
</organism>
<dbReference type="GO" id="GO:0016757">
    <property type="term" value="F:glycosyltransferase activity"/>
    <property type="evidence" value="ECO:0007669"/>
    <property type="project" value="TreeGrafter"/>
</dbReference>
<dbReference type="GO" id="GO:0004553">
    <property type="term" value="F:hydrolase activity, hydrolyzing O-glycosyl compounds"/>
    <property type="evidence" value="ECO:0007669"/>
    <property type="project" value="InterPro"/>
</dbReference>
<dbReference type="EMBL" id="KN834775">
    <property type="protein sequence ID" value="KIK60486.1"/>
    <property type="molecule type" value="Genomic_DNA"/>
</dbReference>
<dbReference type="InterPro" id="IPR050546">
    <property type="entry name" value="Glycosyl_Hydrlase_16"/>
</dbReference>
<accession>A0A0D0BXR2</accession>
<dbReference type="PANTHER" id="PTHR10963">
    <property type="entry name" value="GLYCOSYL HYDROLASE-RELATED"/>
    <property type="match status" value="1"/>
</dbReference>
<dbReference type="PROSITE" id="PS51762">
    <property type="entry name" value="GH16_2"/>
    <property type="match status" value="1"/>
</dbReference>
<dbReference type="PANTHER" id="PTHR10963:SF22">
    <property type="entry name" value="GLYCOSIDASE CRH2-RELATED"/>
    <property type="match status" value="1"/>
</dbReference>
<feature type="signal peptide" evidence="4">
    <location>
        <begin position="1"/>
        <end position="18"/>
    </location>
</feature>
<evidence type="ECO:0000256" key="4">
    <source>
        <dbReference type="SAM" id="SignalP"/>
    </source>
</evidence>
<reference evidence="6 7" key="1">
    <citation type="submission" date="2014-04" db="EMBL/GenBank/DDBJ databases">
        <title>Evolutionary Origins and Diversification of the Mycorrhizal Mutualists.</title>
        <authorList>
            <consortium name="DOE Joint Genome Institute"/>
            <consortium name="Mycorrhizal Genomics Consortium"/>
            <person name="Kohler A."/>
            <person name="Kuo A."/>
            <person name="Nagy L.G."/>
            <person name="Floudas D."/>
            <person name="Copeland A."/>
            <person name="Barry K.W."/>
            <person name="Cichocki N."/>
            <person name="Veneault-Fourrey C."/>
            <person name="LaButti K."/>
            <person name="Lindquist E.A."/>
            <person name="Lipzen A."/>
            <person name="Lundell T."/>
            <person name="Morin E."/>
            <person name="Murat C."/>
            <person name="Riley R."/>
            <person name="Ohm R."/>
            <person name="Sun H."/>
            <person name="Tunlid A."/>
            <person name="Henrissat B."/>
            <person name="Grigoriev I.V."/>
            <person name="Hibbett D.S."/>
            <person name="Martin F."/>
        </authorList>
    </citation>
    <scope>NUCLEOTIDE SEQUENCE [LARGE SCALE GENOMIC DNA]</scope>
    <source>
        <strain evidence="6 7">FD-317 M1</strain>
    </source>
</reference>
<name>A0A0D0BXR2_9AGAR</name>
<sequence>MSLFSLFSWFFFLLPVSSLPSEHSFSLSNLHSRQSCQPFYTSFNDPSSISPEGDAPFIALSPADSYQFTNDGLVLTMKPPQEGPVHASPDGVNDKLGQAAIVNSTFWVDYGRVTFEFKTTLVPGAVTAFIFIDAEKDDQIHLDEIDAEVVGKNPYSWQSNIFKPSFADPKPHYGVFSQTHRLPHHDDSFADTFHKISIEKRENQIMWSQDGVVVRTLNKQDTYLDGVYHFPSDLMRLQFGVWDGSGAKGTSSWSGGPIDWEQVYTSITATIRSVTVEC</sequence>
<dbReference type="HOGENOM" id="CLU_090399_0_0_1"/>
<dbReference type="GO" id="GO:0005975">
    <property type="term" value="P:carbohydrate metabolic process"/>
    <property type="evidence" value="ECO:0007669"/>
    <property type="project" value="InterPro"/>
</dbReference>
<gene>
    <name evidence="6" type="ORF">GYMLUDRAFT_167712</name>
</gene>
<keyword evidence="3" id="KW-0326">Glycosidase</keyword>
<evidence type="ECO:0000313" key="7">
    <source>
        <dbReference type="Proteomes" id="UP000053593"/>
    </source>
</evidence>
<feature type="chain" id="PRO_5002224898" evidence="4">
    <location>
        <begin position="19"/>
        <end position="278"/>
    </location>
</feature>
<dbReference type="InterPro" id="IPR000757">
    <property type="entry name" value="Beta-glucanase-like"/>
</dbReference>
<dbReference type="Pfam" id="PF00722">
    <property type="entry name" value="Glyco_hydro_16"/>
    <property type="match status" value="1"/>
</dbReference>
<feature type="domain" description="GH16" evidence="5">
    <location>
        <begin position="40"/>
        <end position="269"/>
    </location>
</feature>
<evidence type="ECO:0000256" key="2">
    <source>
        <dbReference type="ARBA" id="ARBA00022801"/>
    </source>
</evidence>
<dbReference type="SUPFAM" id="SSF49899">
    <property type="entry name" value="Concanavalin A-like lectins/glucanases"/>
    <property type="match status" value="1"/>
</dbReference>
<evidence type="ECO:0000256" key="3">
    <source>
        <dbReference type="ARBA" id="ARBA00023295"/>
    </source>
</evidence>
<keyword evidence="7" id="KW-1185">Reference proteome</keyword>
<dbReference type="InterPro" id="IPR013320">
    <property type="entry name" value="ConA-like_dom_sf"/>
</dbReference>
<dbReference type="GO" id="GO:0009277">
    <property type="term" value="C:fungal-type cell wall"/>
    <property type="evidence" value="ECO:0007669"/>
    <property type="project" value="TreeGrafter"/>
</dbReference>
<dbReference type="OrthoDB" id="4781at2759"/>
<evidence type="ECO:0000313" key="6">
    <source>
        <dbReference type="EMBL" id="KIK60486.1"/>
    </source>
</evidence>
<dbReference type="AlphaFoldDB" id="A0A0D0BXR2"/>